<dbReference type="EMBL" id="JARPUR010000001">
    <property type="protein sequence ID" value="KAK4884125.1"/>
    <property type="molecule type" value="Genomic_DNA"/>
</dbReference>
<dbReference type="Pfam" id="PF20700">
    <property type="entry name" value="Mutator"/>
    <property type="match status" value="1"/>
</dbReference>
<comment type="caution">
    <text evidence="3">The sequence shown here is derived from an EMBL/GenBank/DDBJ whole genome shotgun (WGS) entry which is preliminary data.</text>
</comment>
<evidence type="ECO:0000259" key="2">
    <source>
        <dbReference type="Pfam" id="PF20700"/>
    </source>
</evidence>
<evidence type="ECO:0000313" key="4">
    <source>
        <dbReference type="Proteomes" id="UP001353858"/>
    </source>
</evidence>
<evidence type="ECO:0000256" key="1">
    <source>
        <dbReference type="SAM" id="MobiDB-lite"/>
    </source>
</evidence>
<feature type="region of interest" description="Disordered" evidence="1">
    <location>
        <begin position="37"/>
        <end position="57"/>
    </location>
</feature>
<evidence type="ECO:0000313" key="3">
    <source>
        <dbReference type="EMBL" id="KAK4884125.1"/>
    </source>
</evidence>
<gene>
    <name evidence="3" type="ORF">RN001_000396</name>
</gene>
<sequence>MGKTKMRLSQCRKSKKVLLKAVRLRRLELLCNTNEIKKSKDEPSSNPATSSNQFLGENCDQVSNQEVSDKSGYTPPMTSHSITNETEDIITDCYLSDVEDSEHEFYNKSSASFNNSDQEDSDQELLYEVEHSGIKETDKKIIITGRRIVEMSYFFNQLQQIKHEGFGCSFSDLRFISEKIEGLRSIFTFKCSICNITERIRTENLDDGTPQDTINISAVAGSVATGIGYSQLSELLAALDIPLNAKSKIVLQEIDKNRFKSAWLPQ</sequence>
<feature type="compositionally biased region" description="Polar residues" evidence="1">
    <location>
        <begin position="44"/>
        <end position="57"/>
    </location>
</feature>
<reference evidence="4" key="1">
    <citation type="submission" date="2023-01" db="EMBL/GenBank/DDBJ databases">
        <title>Key to firefly adult light organ development and bioluminescence: homeobox transcription factors regulate luciferase expression and transportation to peroxisome.</title>
        <authorList>
            <person name="Fu X."/>
        </authorList>
    </citation>
    <scope>NUCLEOTIDE SEQUENCE [LARGE SCALE GENOMIC DNA]</scope>
</reference>
<feature type="domain" description="Mutator-like transposase" evidence="2">
    <location>
        <begin position="145"/>
        <end position="249"/>
    </location>
</feature>
<accession>A0AAN7P9W2</accession>
<protein>
    <recommendedName>
        <fullName evidence="2">Mutator-like transposase domain-containing protein</fullName>
    </recommendedName>
</protein>
<proteinExistence type="predicted"/>
<keyword evidence="4" id="KW-1185">Reference proteome</keyword>
<name>A0AAN7P9W2_9COLE</name>
<dbReference type="Proteomes" id="UP001353858">
    <property type="component" value="Unassembled WGS sequence"/>
</dbReference>
<dbReference type="InterPro" id="IPR049012">
    <property type="entry name" value="Mutator_transp_dom"/>
</dbReference>
<organism evidence="3 4">
    <name type="scientific">Aquatica leii</name>
    <dbReference type="NCBI Taxonomy" id="1421715"/>
    <lineage>
        <taxon>Eukaryota</taxon>
        <taxon>Metazoa</taxon>
        <taxon>Ecdysozoa</taxon>
        <taxon>Arthropoda</taxon>
        <taxon>Hexapoda</taxon>
        <taxon>Insecta</taxon>
        <taxon>Pterygota</taxon>
        <taxon>Neoptera</taxon>
        <taxon>Endopterygota</taxon>
        <taxon>Coleoptera</taxon>
        <taxon>Polyphaga</taxon>
        <taxon>Elateriformia</taxon>
        <taxon>Elateroidea</taxon>
        <taxon>Lampyridae</taxon>
        <taxon>Luciolinae</taxon>
        <taxon>Aquatica</taxon>
    </lineage>
</organism>
<dbReference type="AlphaFoldDB" id="A0AAN7P9W2"/>